<accession>A0A645A8T4</accession>
<reference evidence="1" key="1">
    <citation type="submission" date="2019-08" db="EMBL/GenBank/DDBJ databases">
        <authorList>
            <person name="Kucharzyk K."/>
            <person name="Murdoch R.W."/>
            <person name="Higgins S."/>
            <person name="Loffler F."/>
        </authorList>
    </citation>
    <scope>NUCLEOTIDE SEQUENCE</scope>
</reference>
<comment type="caution">
    <text evidence="1">The sequence shown here is derived from an EMBL/GenBank/DDBJ whole genome shotgun (WGS) entry which is preliminary data.</text>
</comment>
<gene>
    <name evidence="1" type="ORF">SDC9_92842</name>
</gene>
<dbReference type="EMBL" id="VSSQ01011159">
    <property type="protein sequence ID" value="MPM46144.1"/>
    <property type="molecule type" value="Genomic_DNA"/>
</dbReference>
<dbReference type="AlphaFoldDB" id="A0A645A8T4"/>
<proteinExistence type="predicted"/>
<protein>
    <submittedName>
        <fullName evidence="1">Uncharacterized protein</fullName>
    </submittedName>
</protein>
<evidence type="ECO:0000313" key="1">
    <source>
        <dbReference type="EMBL" id="MPM46144.1"/>
    </source>
</evidence>
<sequence>MIPPLLKKEHSVILIIPEKQDITKNYAVFQIIADQLHLMQPEIATFAYTLPEYPVGIFASALIYSVRKAKTPF</sequence>
<name>A0A645A8T4_9ZZZZ</name>
<organism evidence="1">
    <name type="scientific">bioreactor metagenome</name>
    <dbReference type="NCBI Taxonomy" id="1076179"/>
    <lineage>
        <taxon>unclassified sequences</taxon>
        <taxon>metagenomes</taxon>
        <taxon>ecological metagenomes</taxon>
    </lineage>
</organism>